<keyword evidence="3" id="KW-0328">Glycosyltransferase</keyword>
<dbReference type="Pfam" id="PF00535">
    <property type="entry name" value="Glycos_transf_2"/>
    <property type="match status" value="1"/>
</dbReference>
<dbReference type="RefSeq" id="WP_264601853.1">
    <property type="nucleotide sequence ID" value="NZ_JAOQNS010000006.1"/>
</dbReference>
<dbReference type="SUPFAM" id="SSF53448">
    <property type="entry name" value="Nucleotide-diphospho-sugar transferases"/>
    <property type="match status" value="1"/>
</dbReference>
<feature type="domain" description="Glycosyltransferase 2-like" evidence="6">
    <location>
        <begin position="3"/>
        <end position="103"/>
    </location>
</feature>
<accession>A0ABT3HCX9</accession>
<evidence type="ECO:0000256" key="2">
    <source>
        <dbReference type="ARBA" id="ARBA00022475"/>
    </source>
</evidence>
<sequence>MLSVVIPTLNDERTLGPTLGALIPATLAGILKEVVIADGGSTDETDVIAEATGCIFVASSRRRGKRLVAGVKAVERADWFLFLNPDTVLATDWEAEAASFIERVERSGDPRHAAVFRFRLDGFDGKSRVREGLAGMRCRLFGIAYANQGLLISRWLYDDLGGHRDLPAMEDVDLIRRIGRKRLHFLTSAAVNPAAKTTEGERRPGMVRNGLCLALLMLRVPPRMVARLQA</sequence>
<evidence type="ECO:0000256" key="3">
    <source>
        <dbReference type="ARBA" id="ARBA00022676"/>
    </source>
</evidence>
<evidence type="ECO:0000259" key="6">
    <source>
        <dbReference type="Pfam" id="PF00535"/>
    </source>
</evidence>
<keyword evidence="5" id="KW-0472">Membrane</keyword>
<dbReference type="PANTHER" id="PTHR43646">
    <property type="entry name" value="GLYCOSYLTRANSFERASE"/>
    <property type="match status" value="1"/>
</dbReference>
<dbReference type="EMBL" id="JAOQNS010000006">
    <property type="protein sequence ID" value="MCW2308240.1"/>
    <property type="molecule type" value="Genomic_DNA"/>
</dbReference>
<evidence type="ECO:0000313" key="8">
    <source>
        <dbReference type="Proteomes" id="UP001209755"/>
    </source>
</evidence>
<evidence type="ECO:0000256" key="1">
    <source>
        <dbReference type="ARBA" id="ARBA00004236"/>
    </source>
</evidence>
<gene>
    <name evidence="7" type="ORF">M2319_002579</name>
</gene>
<keyword evidence="2" id="KW-1003">Cell membrane</keyword>
<dbReference type="PANTHER" id="PTHR43646:SF2">
    <property type="entry name" value="GLYCOSYLTRANSFERASE 2-LIKE DOMAIN-CONTAINING PROTEIN"/>
    <property type="match status" value="1"/>
</dbReference>
<evidence type="ECO:0000256" key="5">
    <source>
        <dbReference type="ARBA" id="ARBA00023136"/>
    </source>
</evidence>
<name>A0ABT3HCX9_9HYPH</name>
<proteinExistence type="predicted"/>
<evidence type="ECO:0000256" key="4">
    <source>
        <dbReference type="ARBA" id="ARBA00022679"/>
    </source>
</evidence>
<organism evidence="7 8">
    <name type="scientific">Rhodobium gokarnense</name>
    <dbReference type="NCBI Taxonomy" id="364296"/>
    <lineage>
        <taxon>Bacteria</taxon>
        <taxon>Pseudomonadati</taxon>
        <taxon>Pseudomonadota</taxon>
        <taxon>Alphaproteobacteria</taxon>
        <taxon>Hyphomicrobiales</taxon>
        <taxon>Rhodobiaceae</taxon>
        <taxon>Rhodobium</taxon>
    </lineage>
</organism>
<comment type="subcellular location">
    <subcellularLocation>
        <location evidence="1">Cell membrane</location>
    </subcellularLocation>
</comment>
<dbReference type="Proteomes" id="UP001209755">
    <property type="component" value="Unassembled WGS sequence"/>
</dbReference>
<protein>
    <submittedName>
        <fullName evidence="7">Glycosyltransferase involved in cell wall biosynthesis</fullName>
    </submittedName>
</protein>
<keyword evidence="4" id="KW-0808">Transferase</keyword>
<dbReference type="Gene3D" id="3.90.550.10">
    <property type="entry name" value="Spore Coat Polysaccharide Biosynthesis Protein SpsA, Chain A"/>
    <property type="match status" value="1"/>
</dbReference>
<keyword evidence="8" id="KW-1185">Reference proteome</keyword>
<dbReference type="InterPro" id="IPR029044">
    <property type="entry name" value="Nucleotide-diphossugar_trans"/>
</dbReference>
<reference evidence="8" key="1">
    <citation type="submission" date="2023-07" db="EMBL/GenBank/DDBJ databases">
        <title>Genome sequencing of Purple Non-Sulfur Bacteria from various extreme environments.</title>
        <authorList>
            <person name="Mayer M."/>
        </authorList>
    </citation>
    <scope>NUCLEOTIDE SEQUENCE [LARGE SCALE GENOMIC DNA]</scope>
    <source>
        <strain evidence="8">DSM 17935</strain>
    </source>
</reference>
<evidence type="ECO:0000313" key="7">
    <source>
        <dbReference type="EMBL" id="MCW2308240.1"/>
    </source>
</evidence>
<dbReference type="InterPro" id="IPR001173">
    <property type="entry name" value="Glyco_trans_2-like"/>
</dbReference>
<comment type="caution">
    <text evidence="7">The sequence shown here is derived from an EMBL/GenBank/DDBJ whole genome shotgun (WGS) entry which is preliminary data.</text>
</comment>